<feature type="transmembrane region" description="Helical" evidence="1">
    <location>
        <begin position="88"/>
        <end position="107"/>
    </location>
</feature>
<evidence type="ECO:0008006" key="4">
    <source>
        <dbReference type="Google" id="ProtNLM"/>
    </source>
</evidence>
<dbReference type="RefSeq" id="WP_328859085.1">
    <property type="nucleotide sequence ID" value="NZ_CP108021.1"/>
</dbReference>
<dbReference type="EMBL" id="CP108021">
    <property type="protein sequence ID" value="WUM22159.1"/>
    <property type="molecule type" value="Genomic_DNA"/>
</dbReference>
<keyword evidence="1" id="KW-0812">Transmembrane</keyword>
<keyword evidence="1" id="KW-1133">Transmembrane helix</keyword>
<gene>
    <name evidence="2" type="ORF">OG579_10510</name>
</gene>
<feature type="transmembrane region" description="Helical" evidence="1">
    <location>
        <begin position="12"/>
        <end position="31"/>
    </location>
</feature>
<name>A0AAU4K883_9NOCA</name>
<proteinExistence type="predicted"/>
<organism evidence="2 3">
    <name type="scientific">Williamsia herbipolensis</name>
    <dbReference type="NCBI Taxonomy" id="1603258"/>
    <lineage>
        <taxon>Bacteria</taxon>
        <taxon>Bacillati</taxon>
        <taxon>Actinomycetota</taxon>
        <taxon>Actinomycetes</taxon>
        <taxon>Mycobacteriales</taxon>
        <taxon>Nocardiaceae</taxon>
        <taxon>Williamsia</taxon>
    </lineage>
</organism>
<evidence type="ECO:0000313" key="2">
    <source>
        <dbReference type="EMBL" id="WUM22159.1"/>
    </source>
</evidence>
<evidence type="ECO:0000256" key="1">
    <source>
        <dbReference type="SAM" id="Phobius"/>
    </source>
</evidence>
<keyword evidence="3" id="KW-1185">Reference proteome</keyword>
<keyword evidence="1" id="KW-0472">Membrane</keyword>
<dbReference type="Proteomes" id="UP001432128">
    <property type="component" value="Chromosome"/>
</dbReference>
<accession>A0AAU4K883</accession>
<protein>
    <recommendedName>
        <fullName evidence="4">DUF2946 domain-containing protein</fullName>
    </recommendedName>
</protein>
<evidence type="ECO:0000313" key="3">
    <source>
        <dbReference type="Proteomes" id="UP001432128"/>
    </source>
</evidence>
<dbReference type="KEGG" id="whr:OG579_10510"/>
<dbReference type="AlphaFoldDB" id="A0AAU4K883"/>
<reference evidence="2 3" key="1">
    <citation type="submission" date="2022-10" db="EMBL/GenBank/DDBJ databases">
        <title>The complete genomes of actinobacterial strains from the NBC collection.</title>
        <authorList>
            <person name="Joergensen T.S."/>
            <person name="Alvarez Arevalo M."/>
            <person name="Sterndorff E.B."/>
            <person name="Faurdal D."/>
            <person name="Vuksanovic O."/>
            <person name="Mourched A.-S."/>
            <person name="Charusanti P."/>
            <person name="Shaw S."/>
            <person name="Blin K."/>
            <person name="Weber T."/>
        </authorList>
    </citation>
    <scope>NUCLEOTIDE SEQUENCE [LARGE SCALE GENOMIC DNA]</scope>
    <source>
        <strain evidence="2 3">NBC_00319</strain>
    </source>
</reference>
<sequence length="138" mass="14472">MSRVRGIPRRRIVAAALGLALAVAVMHIFVLCGGAHGDRHTAAGSAVSAMSGHHAVMTPSTDRTERVGASTLDCTGHDHGCVFLRGEVIALVVILGAVTLIAPLARLSGVWIRRRPSVLGRAPPWAIPGHLELSVIVR</sequence>